<evidence type="ECO:0000313" key="3">
    <source>
        <dbReference type="EMBL" id="KAK0634038.1"/>
    </source>
</evidence>
<gene>
    <name evidence="3" type="ORF">B0T14DRAFT_415315</name>
</gene>
<dbReference type="PANTHER" id="PTHR43798">
    <property type="entry name" value="MONOACYLGLYCEROL LIPASE"/>
    <property type="match status" value="1"/>
</dbReference>
<dbReference type="SUPFAM" id="SSF53474">
    <property type="entry name" value="alpha/beta-Hydrolases"/>
    <property type="match status" value="1"/>
</dbReference>
<evidence type="ECO:0000313" key="4">
    <source>
        <dbReference type="Proteomes" id="UP001175000"/>
    </source>
</evidence>
<dbReference type="GO" id="GO:0016746">
    <property type="term" value="F:acyltransferase activity"/>
    <property type="evidence" value="ECO:0007669"/>
    <property type="project" value="UniProtKB-KW"/>
</dbReference>
<organism evidence="3 4">
    <name type="scientific">Immersiella caudata</name>
    <dbReference type="NCBI Taxonomy" id="314043"/>
    <lineage>
        <taxon>Eukaryota</taxon>
        <taxon>Fungi</taxon>
        <taxon>Dikarya</taxon>
        <taxon>Ascomycota</taxon>
        <taxon>Pezizomycotina</taxon>
        <taxon>Sordariomycetes</taxon>
        <taxon>Sordariomycetidae</taxon>
        <taxon>Sordariales</taxon>
        <taxon>Lasiosphaeriaceae</taxon>
        <taxon>Immersiella</taxon>
    </lineage>
</organism>
<accession>A0AA39XHD8</accession>
<dbReference type="Gene3D" id="3.40.50.1820">
    <property type="entry name" value="alpha/beta hydrolase"/>
    <property type="match status" value="1"/>
</dbReference>
<keyword evidence="3" id="KW-0012">Acyltransferase</keyword>
<keyword evidence="4" id="KW-1185">Reference proteome</keyword>
<name>A0AA39XHD8_9PEZI</name>
<protein>
    <submittedName>
        <fullName evidence="3">Hydrolases or acyltransferase</fullName>
    </submittedName>
</protein>
<dbReference type="EMBL" id="JAULSU010000001">
    <property type="protein sequence ID" value="KAK0634038.1"/>
    <property type="molecule type" value="Genomic_DNA"/>
</dbReference>
<dbReference type="Proteomes" id="UP001175000">
    <property type="component" value="Unassembled WGS sequence"/>
</dbReference>
<sequence length="280" mass="30964">MPFLDLIDGNSMFYKDWGNITGPPVVFSHGWPLNSDNWENQMHFLGNQGYRVIAHDRRGHGRSSQPWTGNDMDTYADDLLQLFVHLNLTDATMVGHSTGGGEVARFLGRHASTDPTLVSKAVLVGAITPVLGAIPSNPSGVPLSVFENDRETIRKQGRAQLFWDLPSGPFFNFDLHPENKSLALIQSWFDQAMQAGLVNVFDCITAFSETDFTEDLKKTDIPVLLIHGGEDKLVPVENTAKKAVKLLKKGSLKVYDGADHGLPNTYAERVNGDLLEFLRS</sequence>
<dbReference type="GO" id="GO:0016787">
    <property type="term" value="F:hydrolase activity"/>
    <property type="evidence" value="ECO:0007669"/>
    <property type="project" value="UniProtKB-KW"/>
</dbReference>
<dbReference type="GO" id="GO:0016020">
    <property type="term" value="C:membrane"/>
    <property type="evidence" value="ECO:0007669"/>
    <property type="project" value="TreeGrafter"/>
</dbReference>
<dbReference type="Pfam" id="PF00561">
    <property type="entry name" value="Abhydrolase_1"/>
    <property type="match status" value="1"/>
</dbReference>
<proteinExistence type="predicted"/>
<dbReference type="InterPro" id="IPR000073">
    <property type="entry name" value="AB_hydrolase_1"/>
</dbReference>
<dbReference type="PRINTS" id="PR00412">
    <property type="entry name" value="EPOXHYDRLASE"/>
</dbReference>
<evidence type="ECO:0000256" key="1">
    <source>
        <dbReference type="ARBA" id="ARBA00022801"/>
    </source>
</evidence>
<dbReference type="AlphaFoldDB" id="A0AA39XHD8"/>
<keyword evidence="1 3" id="KW-0378">Hydrolase</keyword>
<dbReference type="InterPro" id="IPR000639">
    <property type="entry name" value="Epox_hydrolase-like"/>
</dbReference>
<reference evidence="3" key="1">
    <citation type="submission" date="2023-06" db="EMBL/GenBank/DDBJ databases">
        <title>Genome-scale phylogeny and comparative genomics of the fungal order Sordariales.</title>
        <authorList>
            <consortium name="Lawrence Berkeley National Laboratory"/>
            <person name="Hensen N."/>
            <person name="Bonometti L."/>
            <person name="Westerberg I."/>
            <person name="Brannstrom I.O."/>
            <person name="Guillou S."/>
            <person name="Cros-Aarteil S."/>
            <person name="Calhoun S."/>
            <person name="Haridas S."/>
            <person name="Kuo A."/>
            <person name="Mondo S."/>
            <person name="Pangilinan J."/>
            <person name="Riley R."/>
            <person name="Labutti K."/>
            <person name="Andreopoulos B."/>
            <person name="Lipzen A."/>
            <person name="Chen C."/>
            <person name="Yanf M."/>
            <person name="Daum C."/>
            <person name="Ng V."/>
            <person name="Clum A."/>
            <person name="Steindorff A."/>
            <person name="Ohm R."/>
            <person name="Martin F."/>
            <person name="Silar P."/>
            <person name="Natvig D."/>
            <person name="Lalanne C."/>
            <person name="Gautier V."/>
            <person name="Ament-Velasquez S.L."/>
            <person name="Kruys A."/>
            <person name="Hutchinson M.I."/>
            <person name="Powell A.J."/>
            <person name="Barry K."/>
            <person name="Miller A.N."/>
            <person name="Grigoriev I.V."/>
            <person name="Debuchy R."/>
            <person name="Gladieux P."/>
            <person name="Thoren M.H."/>
            <person name="Johannesson H."/>
        </authorList>
    </citation>
    <scope>NUCLEOTIDE SEQUENCE</scope>
    <source>
        <strain evidence="3">CBS 606.72</strain>
    </source>
</reference>
<dbReference type="InterPro" id="IPR050266">
    <property type="entry name" value="AB_hydrolase_sf"/>
</dbReference>
<dbReference type="PRINTS" id="PR00111">
    <property type="entry name" value="ABHYDROLASE"/>
</dbReference>
<keyword evidence="3" id="KW-0808">Transferase</keyword>
<comment type="caution">
    <text evidence="3">The sequence shown here is derived from an EMBL/GenBank/DDBJ whole genome shotgun (WGS) entry which is preliminary data.</text>
</comment>
<dbReference type="InterPro" id="IPR029058">
    <property type="entry name" value="AB_hydrolase_fold"/>
</dbReference>
<evidence type="ECO:0000259" key="2">
    <source>
        <dbReference type="Pfam" id="PF00561"/>
    </source>
</evidence>
<feature type="domain" description="AB hydrolase-1" evidence="2">
    <location>
        <begin position="23"/>
        <end position="260"/>
    </location>
</feature>
<dbReference type="PANTHER" id="PTHR43798:SF31">
    <property type="entry name" value="AB HYDROLASE SUPERFAMILY PROTEIN YCLE"/>
    <property type="match status" value="1"/>
</dbReference>